<evidence type="ECO:0000259" key="1">
    <source>
        <dbReference type="Pfam" id="PF20454"/>
    </source>
</evidence>
<comment type="caution">
    <text evidence="2">The sequence shown here is derived from an EMBL/GenBank/DDBJ whole genome shotgun (WGS) entry which is preliminary data.</text>
</comment>
<protein>
    <submittedName>
        <fullName evidence="2">Phage terminase large subunit GpA</fullName>
    </submittedName>
</protein>
<dbReference type="EMBL" id="QEKH01000025">
    <property type="protein sequence ID" value="PVY38607.1"/>
    <property type="molecule type" value="Genomic_DNA"/>
</dbReference>
<proteinExistence type="predicted"/>
<sequence>MATMNPAKLRPSEAVRLINSTPLHDVLNDRQLRRHRERAGFRISDDNGQSINLFKYAAWLREQLFIKQNTPVQTYEEKKNAVRNRNIALALAGRDIGDLPEVENPELKEMCRNDFKLFCESYFPGNFTLAWSDDHLKVINRIETAVLRGGLFALAMPRGSGKSTLTECAALWSMLYGHREFVVLVGATEAAALEMLESIKTELEINDNLVADFPEVCFPISALDGIANRCAGQLYKGERTRITWTSNEIVLPTIAESPASGIIVRVAGITGRIRGMKYKRSDGRNVRPSLVIIDDPQTSESAGSLEQTRKRVRVLAGDILGLAGPGQKISGIMPCTIIRPGDMADTILNRQTHPDWNGEKTKMLYTMPKNMKLWEQYADIRAESLRTDGNFQAATEFYAEHRKEMDEGAVVEWEARFNDDEISALQHAMNLKFQDEAAFMSEYQNEPLPEDMGDDVMLSVDEIASKVNGLKQGRIPLECDRVTAFIDIQKSLLFYAVTAWSENFSGAVIEYGAWPDQHNRIFSLASANPTIQAKFPNAGLEGCLYGALSELTDDLLSREWEREDGALLKIERAMIDANWGQSTDVVYQFCRQSQWAGILFPAHGRYVGASSKPMTEYRKQPGDRLGFNWMMPNVVGKRAIRHVIFDTNFWKSFIHARLAVPMGDRGCLSFYGRHPALHQLIAEHLTAEYRVKTTGRGRTVDEWKLRPERSDNHWLDCLAGCAVCGSMLGATMPEFGIATTRKAVSGPAMRLSDIRRMKTGDLPASPALSTQGLKLSEIQKNRKK</sequence>
<feature type="domain" description="Terminase large subunit GpA endonuclease" evidence="1">
    <location>
        <begin position="457"/>
        <end position="721"/>
    </location>
</feature>
<dbReference type="InterPro" id="IPR027417">
    <property type="entry name" value="P-loop_NTPase"/>
</dbReference>
<dbReference type="InterPro" id="IPR046454">
    <property type="entry name" value="GpA_endonuclease"/>
</dbReference>
<reference evidence="2 3" key="1">
    <citation type="submission" date="2018-04" db="EMBL/GenBank/DDBJ databases">
        <title>Genomic Encyclopedia of Type Strains, Phase IV (KMG-IV): sequencing the most valuable type-strain genomes for metagenomic binning, comparative biology and taxonomic classification.</title>
        <authorList>
            <person name="Goeker M."/>
        </authorList>
    </citation>
    <scope>NUCLEOTIDE SEQUENCE [LARGE SCALE GENOMIC DNA]</scope>
    <source>
        <strain evidence="2 3">DSM 14823</strain>
    </source>
</reference>
<dbReference type="Gene3D" id="3.40.50.300">
    <property type="entry name" value="P-loop containing nucleotide triphosphate hydrolases"/>
    <property type="match status" value="1"/>
</dbReference>
<keyword evidence="3" id="KW-1185">Reference proteome</keyword>
<dbReference type="OrthoDB" id="234808at2"/>
<dbReference type="Proteomes" id="UP000245959">
    <property type="component" value="Unassembled WGS sequence"/>
</dbReference>
<evidence type="ECO:0000313" key="2">
    <source>
        <dbReference type="EMBL" id="PVY38607.1"/>
    </source>
</evidence>
<name>A0A2U1AQJ1_9BACT</name>
<dbReference type="GeneID" id="78296264"/>
<evidence type="ECO:0000313" key="3">
    <source>
        <dbReference type="Proteomes" id="UP000245959"/>
    </source>
</evidence>
<dbReference type="Pfam" id="PF20454">
    <property type="entry name" value="GpA_nuclease"/>
    <property type="match status" value="1"/>
</dbReference>
<organism evidence="2 3">
    <name type="scientific">Victivallis vadensis</name>
    <dbReference type="NCBI Taxonomy" id="172901"/>
    <lineage>
        <taxon>Bacteria</taxon>
        <taxon>Pseudomonadati</taxon>
        <taxon>Lentisphaerota</taxon>
        <taxon>Lentisphaeria</taxon>
        <taxon>Victivallales</taxon>
        <taxon>Victivallaceae</taxon>
        <taxon>Victivallis</taxon>
    </lineage>
</organism>
<dbReference type="AlphaFoldDB" id="A0A2U1AQJ1"/>
<accession>A0A2U1AQJ1</accession>
<gene>
    <name evidence="2" type="ORF">C8D82_12532</name>
</gene>
<dbReference type="SUPFAM" id="SSF52540">
    <property type="entry name" value="P-loop containing nucleoside triphosphate hydrolases"/>
    <property type="match status" value="1"/>
</dbReference>
<dbReference type="GO" id="GO:0004519">
    <property type="term" value="F:endonuclease activity"/>
    <property type="evidence" value="ECO:0007669"/>
    <property type="project" value="InterPro"/>
</dbReference>
<dbReference type="RefSeq" id="WP_116884978.1">
    <property type="nucleotide sequence ID" value="NZ_CABMMC010000001.1"/>
</dbReference>